<reference evidence="2 3" key="1">
    <citation type="submission" date="2020-01" db="EMBL/GenBank/DDBJ databases">
        <title>Whole genome and functional gene identification of agarase of Vibrio HN897.</title>
        <authorList>
            <person name="Liu Y."/>
            <person name="Zhao Z."/>
        </authorList>
    </citation>
    <scope>NUCLEOTIDE SEQUENCE [LARGE SCALE GENOMIC DNA]</scope>
    <source>
        <strain evidence="2 3">HN897</strain>
    </source>
</reference>
<evidence type="ECO:0000259" key="1">
    <source>
        <dbReference type="Pfam" id="PF02557"/>
    </source>
</evidence>
<dbReference type="InterPro" id="IPR009045">
    <property type="entry name" value="Zn_M74/Hedgehog-like"/>
</dbReference>
<dbReference type="Gene3D" id="3.30.1380.10">
    <property type="match status" value="1"/>
</dbReference>
<dbReference type="AlphaFoldDB" id="A0A7Z2T257"/>
<evidence type="ECO:0000313" key="2">
    <source>
        <dbReference type="EMBL" id="QIA62783.1"/>
    </source>
</evidence>
<organism evidence="2 3">
    <name type="scientific">Vibrio astriarenae</name>
    <dbReference type="NCBI Taxonomy" id="1481923"/>
    <lineage>
        <taxon>Bacteria</taxon>
        <taxon>Pseudomonadati</taxon>
        <taxon>Pseudomonadota</taxon>
        <taxon>Gammaproteobacteria</taxon>
        <taxon>Vibrionales</taxon>
        <taxon>Vibrionaceae</taxon>
        <taxon>Vibrio</taxon>
    </lineage>
</organism>
<proteinExistence type="predicted"/>
<sequence>MKPSELVGLSTSHLVECLVGSKHFLIHPTAQLDLLRLKSAASDAGFNLCVASGFRDFERQKAIWNSKMLGQRPTLDKHDQPIDMPSLTEHEKVFSVLLWSALPGTSRHHWGCDFDLYDHNAVSPQTPLQLTQNEYLAGPQHSFFQWLKTHAKQFGFFFPFDGKRSGYQFEPWHVSHYTTWQEIRRELKSHLLLEVILEQGLLGEETIEKQFEHIYTQYVMSVNEGDLDEFSH</sequence>
<keyword evidence="2" id="KW-0121">Carboxypeptidase</keyword>
<dbReference type="SUPFAM" id="SSF55166">
    <property type="entry name" value="Hedgehog/DD-peptidase"/>
    <property type="match status" value="1"/>
</dbReference>
<dbReference type="PANTHER" id="PTHR34385:SF1">
    <property type="entry name" value="PEPTIDOGLYCAN L-ALANYL-D-GLUTAMATE ENDOPEPTIDASE CWLK"/>
    <property type="match status" value="1"/>
</dbReference>
<gene>
    <name evidence="2" type="ORF">GT360_04305</name>
</gene>
<dbReference type="RefSeq" id="WP_164647678.1">
    <property type="nucleotide sequence ID" value="NZ_CP047475.1"/>
</dbReference>
<feature type="domain" description="D-alanyl-D-alanine carboxypeptidase-like core" evidence="1">
    <location>
        <begin position="26"/>
        <end position="176"/>
    </location>
</feature>
<name>A0A7Z2T257_9VIBR</name>
<dbReference type="CDD" id="cd14847">
    <property type="entry name" value="DD-carboxypeptidase_like"/>
    <property type="match status" value="1"/>
</dbReference>
<dbReference type="InterPro" id="IPR003709">
    <property type="entry name" value="VanY-like_core_dom"/>
</dbReference>
<dbReference type="Pfam" id="PF02557">
    <property type="entry name" value="VanY"/>
    <property type="match status" value="1"/>
</dbReference>
<dbReference type="GO" id="GO:0006508">
    <property type="term" value="P:proteolysis"/>
    <property type="evidence" value="ECO:0007669"/>
    <property type="project" value="InterPro"/>
</dbReference>
<keyword evidence="2" id="KW-0645">Protease</keyword>
<dbReference type="Proteomes" id="UP000464262">
    <property type="component" value="Chromosome 1"/>
</dbReference>
<dbReference type="InterPro" id="IPR052179">
    <property type="entry name" value="DD-CPase-like"/>
</dbReference>
<keyword evidence="2" id="KW-0378">Hydrolase</keyword>
<keyword evidence="3" id="KW-1185">Reference proteome</keyword>
<dbReference type="PANTHER" id="PTHR34385">
    <property type="entry name" value="D-ALANYL-D-ALANINE CARBOXYPEPTIDASE"/>
    <property type="match status" value="1"/>
</dbReference>
<dbReference type="GO" id="GO:0004180">
    <property type="term" value="F:carboxypeptidase activity"/>
    <property type="evidence" value="ECO:0007669"/>
    <property type="project" value="UniProtKB-KW"/>
</dbReference>
<dbReference type="EMBL" id="CP047475">
    <property type="protein sequence ID" value="QIA62783.1"/>
    <property type="molecule type" value="Genomic_DNA"/>
</dbReference>
<accession>A0A7Z2T257</accession>
<evidence type="ECO:0000313" key="3">
    <source>
        <dbReference type="Proteomes" id="UP000464262"/>
    </source>
</evidence>
<protein>
    <submittedName>
        <fullName evidence="2">D-alanyl-D-alanine carboxypeptidase family protein</fullName>
    </submittedName>
</protein>
<dbReference type="KEGG" id="vas:GT360_04305"/>